<name>A0A368FSK0_ANCCA</name>
<reference evidence="2 3" key="1">
    <citation type="submission" date="2014-10" db="EMBL/GenBank/DDBJ databases">
        <title>Draft genome of the hookworm Ancylostoma caninum.</title>
        <authorList>
            <person name="Mitreva M."/>
        </authorList>
    </citation>
    <scope>NUCLEOTIDE SEQUENCE [LARGE SCALE GENOMIC DNA]</scope>
    <source>
        <strain evidence="2 3">Baltimore</strain>
    </source>
</reference>
<feature type="domain" description="C-type lectin" evidence="1">
    <location>
        <begin position="1"/>
        <end position="93"/>
    </location>
</feature>
<dbReference type="PANTHER" id="PTHR47324:SF1">
    <property type="entry name" value="EGF-LIKE DOMAIN-CONTAINING PROTEIN-RELATED"/>
    <property type="match status" value="1"/>
</dbReference>
<dbReference type="PROSITE" id="PS50041">
    <property type="entry name" value="C_TYPE_LECTIN_2"/>
    <property type="match status" value="1"/>
</dbReference>
<proteinExistence type="predicted"/>
<dbReference type="Pfam" id="PF00059">
    <property type="entry name" value="Lectin_C"/>
    <property type="match status" value="1"/>
</dbReference>
<comment type="caution">
    <text evidence="2">The sequence shown here is derived from an EMBL/GenBank/DDBJ whole genome shotgun (WGS) entry which is preliminary data.</text>
</comment>
<dbReference type="PANTHER" id="PTHR47324">
    <property type="entry name" value="PROTEIN IRG-7-RELATED"/>
    <property type="match status" value="1"/>
</dbReference>
<evidence type="ECO:0000259" key="1">
    <source>
        <dbReference type="PROSITE" id="PS50041"/>
    </source>
</evidence>
<accession>A0A368FSK0</accession>
<dbReference type="OrthoDB" id="5781816at2759"/>
<dbReference type="Gene3D" id="3.10.100.10">
    <property type="entry name" value="Mannose-Binding Protein A, subunit A"/>
    <property type="match status" value="1"/>
</dbReference>
<organism evidence="2 3">
    <name type="scientific">Ancylostoma caninum</name>
    <name type="common">Dog hookworm</name>
    <dbReference type="NCBI Taxonomy" id="29170"/>
    <lineage>
        <taxon>Eukaryota</taxon>
        <taxon>Metazoa</taxon>
        <taxon>Ecdysozoa</taxon>
        <taxon>Nematoda</taxon>
        <taxon>Chromadorea</taxon>
        <taxon>Rhabditida</taxon>
        <taxon>Rhabditina</taxon>
        <taxon>Rhabditomorpha</taxon>
        <taxon>Strongyloidea</taxon>
        <taxon>Ancylostomatidae</taxon>
        <taxon>Ancylostomatinae</taxon>
        <taxon>Ancylostoma</taxon>
    </lineage>
</organism>
<protein>
    <recommendedName>
        <fullName evidence="1">C-type lectin domain-containing protein</fullName>
    </recommendedName>
</protein>
<dbReference type="Proteomes" id="UP000252519">
    <property type="component" value="Unassembled WGS sequence"/>
</dbReference>
<gene>
    <name evidence="2" type="ORF">ANCCAN_18947</name>
</gene>
<dbReference type="AlphaFoldDB" id="A0A368FSK0"/>
<dbReference type="SUPFAM" id="SSF56436">
    <property type="entry name" value="C-type lectin-like"/>
    <property type="match status" value="1"/>
</dbReference>
<dbReference type="EMBL" id="JOJR01000690">
    <property type="protein sequence ID" value="RCN35201.1"/>
    <property type="molecule type" value="Genomic_DNA"/>
</dbReference>
<dbReference type="InterPro" id="IPR001304">
    <property type="entry name" value="C-type_lectin-like"/>
</dbReference>
<dbReference type="InterPro" id="IPR016186">
    <property type="entry name" value="C-type_lectin-like/link_sf"/>
</dbReference>
<dbReference type="InterPro" id="IPR053295">
    <property type="entry name" value="Innate_immunity_reg"/>
</dbReference>
<sequence>MNTEKHVFLADVAHGFDFWLGLYNNGSGYLWDRGGGFAPLPLTQNRQYWANGGSAPPYDPQRPCVVWNDSVPEGSYRTWTLTKCSDIRTFVCQKYNFNQNHQPNATEPTQIAPGKWRVSISVRRRPGQAEKCSVAVRVQSGLQIVSGVATNAAQDCAMVDPIKESSK</sequence>
<dbReference type="InterPro" id="IPR016187">
    <property type="entry name" value="CTDL_fold"/>
</dbReference>
<keyword evidence="3" id="KW-1185">Reference proteome</keyword>
<dbReference type="STRING" id="29170.A0A368FSK0"/>
<evidence type="ECO:0000313" key="3">
    <source>
        <dbReference type="Proteomes" id="UP000252519"/>
    </source>
</evidence>
<evidence type="ECO:0000313" key="2">
    <source>
        <dbReference type="EMBL" id="RCN35201.1"/>
    </source>
</evidence>